<dbReference type="EMBL" id="FMVF01000014">
    <property type="protein sequence ID" value="SCY88921.1"/>
    <property type="molecule type" value="Genomic_DNA"/>
</dbReference>
<dbReference type="RefSeq" id="WP_091145295.1">
    <property type="nucleotide sequence ID" value="NZ_FMVF01000014.1"/>
</dbReference>
<dbReference type="InterPro" id="IPR026341">
    <property type="entry name" value="T9SS_type_B"/>
</dbReference>
<dbReference type="Proteomes" id="UP000199354">
    <property type="component" value="Unassembled WGS sequence"/>
</dbReference>
<organism evidence="2 3">
    <name type="scientific">Flavobacterium caeni</name>
    <dbReference type="NCBI Taxonomy" id="490189"/>
    <lineage>
        <taxon>Bacteria</taxon>
        <taxon>Pseudomonadati</taxon>
        <taxon>Bacteroidota</taxon>
        <taxon>Flavobacteriia</taxon>
        <taxon>Flavobacteriales</taxon>
        <taxon>Flavobacteriaceae</taxon>
        <taxon>Flavobacterium</taxon>
    </lineage>
</organism>
<dbReference type="Pfam" id="PF13585">
    <property type="entry name" value="CHU_C"/>
    <property type="match status" value="1"/>
</dbReference>
<dbReference type="STRING" id="490189.SAMN02927903_02770"/>
<reference evidence="2 3" key="1">
    <citation type="submission" date="2016-10" db="EMBL/GenBank/DDBJ databases">
        <authorList>
            <person name="de Groot N.N."/>
        </authorList>
    </citation>
    <scope>NUCLEOTIDE SEQUENCE [LARGE SCALE GENOMIC DNA]</scope>
    <source>
        <strain evidence="2 3">CGMCC 1.7031</strain>
    </source>
</reference>
<keyword evidence="1" id="KW-0732">Signal</keyword>
<keyword evidence="3" id="KW-1185">Reference proteome</keyword>
<evidence type="ECO:0000313" key="2">
    <source>
        <dbReference type="EMBL" id="SCY88921.1"/>
    </source>
</evidence>
<dbReference type="NCBIfam" id="TIGR04131">
    <property type="entry name" value="Bac_Flav_CTERM"/>
    <property type="match status" value="1"/>
</dbReference>
<dbReference type="OrthoDB" id="1236981at2"/>
<accession>A0A1G5JLX4</accession>
<evidence type="ECO:0000313" key="3">
    <source>
        <dbReference type="Proteomes" id="UP000199354"/>
    </source>
</evidence>
<sequence>MRIITLIQKNTACLVLFLTVVCGFDANAQCPTVVNPNQSFCDINSPTVANLAATNNGGGVVWYAAATGGTPLSPAAGLVNGEDYFADSVAGCGNRQVVNVTIYGAPTGLNFQGVCVDIASSATISDLQAVGNNVQWYSVSTGGVPLPPSTVLVDNTIYYASQTNPDTGCETSRLSVFVNVGVVPVPTGSPTQQFCVTPANTPTVANLTASGNNNWYLTGTSAAPLALDTPLINGQSYFATTVDPPCESIDRFEVLVTLFPPSDAGANGTRSICINNIPTTAPFNLFGLLGGTPQTTGVWTGPIGTTNGHLGTLNVSTMTVAGSPYVFTYTVDTGVCAAASSTVTINVLPMPTATVAANTTVCSGNNATVTFTGTPNATITYTTNPGGTQTIVLNSSGTATLTTAYTVTTTITLVSAGSATTPSCVQPLNGSITITVLPLPTATIASNVTVCSGGSATVTFTGTPNATVTYTASPGGTQTITLNGSGTATITGNYTTTTTYTLVSIVSSGTPACTRPLTGSVVVTVLPVPTATISANATICSGQSATVTFTGTPNATVTYTANPGGTQTITLNGAGTATLTNTYTTTTTFTLVSITTAGTPSCTVPLTGSITITVLPPPTATIAANTTVCSGANATVTFTGTPNATITYTVNPGGTQTITLNGSGTATLTNAYTITTTYTLVSVASTGTPSCTTPLNATITITVVPPPTVSISSNATVCPNGSATVTFTGTPNATVTYTANPGGTQTITLNASGTATLTNNYTVTTTYTLVSVATTGTPSCSQPASGTITITVQPLPTATIASNATVCSGGSATVTFMGTPNATVTYTANPGGTQTIVLNASGTATLTNTYTTTTTYTLVSVATTGTPSCSQPVTGTVTITVAPPPTASIAANATVCAGQPATITFTGTPNATVTYTANPGGTQTITLNASGTATITANFTTTTVYTLVSVASAGTPSCTVPASGTITITVIPPPTVSISSNATVCPNGSATVTFTGTPNATVTYTANPGGMQTITLNASGTATLTNNYSTTTTYTLVSISTGGTQGCTQPVSGSITITVAPLPVVAISSDATVCPNGSATVTFTGTPNATVTYTVSPGGTQTITLNGSGTATLTNNYATTTTYTLVSVATTGTPSCSQPVTGSITITVSPLPTATMAADATICAGQQATITFTGTPNATIAYSVNPGGNQTIVLNASGTATITNSYSATTVYTLLSATSTGTPGCSQPLTGSVTITVVPPPTVSIASNQSVCPNGSATVTFTGTPNATVTYMANPGGTQTITLDASGTATLTSNYTVTTTYTLVSVATSATPNCSQPATGSITITVVPLPMATIALGTTTCSGSPASVTVTGTPNATVNYTLTPGGNGIVVLNASGTGTITGNFTTTTVITLTNVTLAGTPACSQPLNAMATITVVQPPVAGNNAVFSLCADGSPQDLFLLLGSSAQTGGTWSPALASGTGVFNPALDPSGTYTYTLAGTPPCLNATASVTVTVVQPSNAGTSGTANLCSNQDPIDLFSFLGGSPQTGGTWTPSLASGTGLFNPAVDTAGVYTYTLAGTPPCSGDSATVTVLVTPGPDAGISGNAVFCQDSTPQDLFLSLGGTPQVGGTWSPALASGTGVFDPTVDAPGVYTYTFEGNQPCDDDTATVTVTINPIPDAGLDGTAFFCTNYPAADLFTFLGGAPQTGGTWSPALASGTGVFDPLVDAAGVYTYTVGGGFCSTDTATITVSVSPSPNAGGAGATLLIDGCSTDTAIDLFTGLNGSQGVGTWNDDDATGALTGNIFNASLVAPGTYHFTYTVGGGVSPCLTDSATVTVVVSPVPNAGMAGSSQSFCNATGSIDLFTLISGYSPGGDWVDSNNLVVNNNLDISAFVAGTYSYTYQITTPCGTDSEKVQFTIVPTPTLTSGNVTIGSPVCVGSPATVTLTGLADGNYLLTYNLSGANTLPDEPIAVTIVGGTGSFAIGAGDIPNTGTTTITFVNIGNTATNCVTTLTDVAVNFSVNPLVGIDSAQLSVTNICLGNDAVVVISGAAGLPNGTYQFNYNIPTGTPASGTAANVVLTNGGGTFTVPGAVFGAAGNYTLTITGIVTASGCNNLSENASASFVVHPIPNASGATVNAGDQCYGFDNTVLIGGATSLTDGIYTINYDLSGANISSQSTSVTFNGGAGSFGIPASALQNPGTTTITITQLALSNTTCGITGVTFNAVMFNILQIATPVLETNGEQFCGDDNPTIADLTSHISGTDPVFWYDAETGGNLLNETDALVNGATYYASHGSPSICESFVRLEVTVDLTQCPQQDDLLIPDGFSPNNDGINDAFTIRNLRTLYPNFKLEIYNRYGNLLYTGNNFVPDWNGTTTEGGLKMGGNQVPVGVYFYILEFNDGIRKPVQGRVYLSR</sequence>
<feature type="signal peptide" evidence="1">
    <location>
        <begin position="1"/>
        <end position="28"/>
    </location>
</feature>
<evidence type="ECO:0000256" key="1">
    <source>
        <dbReference type="SAM" id="SignalP"/>
    </source>
</evidence>
<feature type="chain" id="PRO_5011483158" evidence="1">
    <location>
        <begin position="29"/>
        <end position="2394"/>
    </location>
</feature>
<protein>
    <submittedName>
        <fullName evidence="2">Gliding motility-associated C-terminal domain-containing protein</fullName>
    </submittedName>
</protein>
<gene>
    <name evidence="2" type="ORF">SAMN02927903_02770</name>
</gene>
<proteinExistence type="predicted"/>
<name>A0A1G5JLX4_9FLAO</name>